<dbReference type="InterPro" id="IPR029150">
    <property type="entry name" value="dCache_3"/>
</dbReference>
<dbReference type="InterPro" id="IPR001633">
    <property type="entry name" value="EAL_dom"/>
</dbReference>
<keyword evidence="1" id="KW-0812">Transmembrane</keyword>
<organism evidence="5 6">
    <name type="scientific">Paracidovorax konjaci</name>
    <dbReference type="NCBI Taxonomy" id="32040"/>
    <lineage>
        <taxon>Bacteria</taxon>
        <taxon>Pseudomonadati</taxon>
        <taxon>Pseudomonadota</taxon>
        <taxon>Betaproteobacteria</taxon>
        <taxon>Burkholderiales</taxon>
        <taxon>Comamonadaceae</taxon>
        <taxon>Paracidovorax</taxon>
    </lineage>
</organism>
<dbReference type="PROSITE" id="PS50883">
    <property type="entry name" value="EAL"/>
    <property type="match status" value="1"/>
</dbReference>
<dbReference type="SUPFAM" id="SSF55073">
    <property type="entry name" value="Nucleotide cyclase"/>
    <property type="match status" value="1"/>
</dbReference>
<feature type="domain" description="EAL" evidence="2">
    <location>
        <begin position="523"/>
        <end position="776"/>
    </location>
</feature>
<dbReference type="Proteomes" id="UP000199517">
    <property type="component" value="Unassembled WGS sequence"/>
</dbReference>
<dbReference type="InterPro" id="IPR052155">
    <property type="entry name" value="Biofilm_reg_signaling"/>
</dbReference>
<dbReference type="InterPro" id="IPR035919">
    <property type="entry name" value="EAL_sf"/>
</dbReference>
<dbReference type="CDD" id="cd01949">
    <property type="entry name" value="GGDEF"/>
    <property type="match status" value="1"/>
</dbReference>
<dbReference type="NCBIfam" id="TIGR00254">
    <property type="entry name" value="GGDEF"/>
    <property type="match status" value="1"/>
</dbReference>
<dbReference type="GO" id="GO:0016020">
    <property type="term" value="C:membrane"/>
    <property type="evidence" value="ECO:0007669"/>
    <property type="project" value="InterPro"/>
</dbReference>
<dbReference type="GO" id="GO:0007165">
    <property type="term" value="P:signal transduction"/>
    <property type="evidence" value="ECO:0007669"/>
    <property type="project" value="InterPro"/>
</dbReference>
<dbReference type="Gene3D" id="3.20.20.450">
    <property type="entry name" value="EAL domain"/>
    <property type="match status" value="1"/>
</dbReference>
<protein>
    <submittedName>
        <fullName evidence="5">Diguanylate cyclase (GGDEF) domain-containing protein</fullName>
    </submittedName>
</protein>
<dbReference type="Pfam" id="PF14827">
    <property type="entry name" value="dCache_3"/>
    <property type="match status" value="1"/>
</dbReference>
<dbReference type="PANTHER" id="PTHR44757:SF2">
    <property type="entry name" value="BIOFILM ARCHITECTURE MAINTENANCE PROTEIN MBAA"/>
    <property type="match status" value="1"/>
</dbReference>
<dbReference type="RefSeq" id="WP_092952261.1">
    <property type="nucleotide sequence ID" value="NZ_FOMQ01000006.1"/>
</dbReference>
<sequence length="779" mass="84521">MTWSALGRSLMFRLAAISLLLLLIVQAAGFAVVRASIERNARVQIARGLDSDERVWRRLINQNAERLQQASALLAADYGFRSAVNSGDAETIESVLENHGGRIGAAVAALLDTRMQLVISTISHIPGDHRAALRGVVPALTAHPQGSQIAVVGGMPYQFVMVPMRAPLVIGWVLMGFPIDETLATEMQQLQAVDVAIVVRRAEGSVAVPVSTLPAGDREVLAALQGESEVRMGAGTMLVRTVGMESVNGDSRALLLRSLDEVLDPYRQLQLLLGAITLGGVVLFALGFAIMARRVATPLRSVVAATQRISRGDYEVPIEHTRRRDEIGNLARSFDRMRIDIATQQGEIRRLADTDRLTGVPNRERFRRMLMEALQHGERLGEPLAVIALDLDRFKHVNDVLGYALGDRLLQAVVARIGAHLRSPHDLVARLGGNEFALLMPAADMAAAVDMAQRITRAFESPLAFDDQMVDLSAGIGIACWPGPAGDADTLLSHAEIAMYAAKRRLNGALLYDPSMESSSAGGLSLLSELRHAVEAGELRLFLQPKLGLNGQSGCGAEALVRWQHPARGLVPPMQFIPFAEQTGFVRQLTLWVFEEAAAYLARPQVRPLGLRISVNLSTRDLMDPELSTRLEAIMARHGVAAGAFCLEITESAIMDDPERAEATLNRLSAQGFKLSIDDFGTGYSSLAYLKRLPVDELKIDKSFVMGMVVDHGDEQIVRSTIDLAHNLGLSVVAEGVESGTILDRLRALYCDEAQGYHIGRPMPADDFLGWQATAAAPK</sequence>
<dbReference type="InterPro" id="IPR029151">
    <property type="entry name" value="Sensor-like_sf"/>
</dbReference>
<keyword evidence="1" id="KW-1133">Transmembrane helix</keyword>
<evidence type="ECO:0000256" key="1">
    <source>
        <dbReference type="SAM" id="Phobius"/>
    </source>
</evidence>
<dbReference type="OrthoDB" id="9813903at2"/>
<dbReference type="Gene3D" id="6.10.340.10">
    <property type="match status" value="1"/>
</dbReference>
<feature type="domain" description="GGDEF" evidence="4">
    <location>
        <begin position="382"/>
        <end position="514"/>
    </location>
</feature>
<gene>
    <name evidence="5" type="ORF">SAMN04489710_106214</name>
</gene>
<dbReference type="Pfam" id="PF00672">
    <property type="entry name" value="HAMP"/>
    <property type="match status" value="1"/>
</dbReference>
<dbReference type="SUPFAM" id="SSF103190">
    <property type="entry name" value="Sensory domain-like"/>
    <property type="match status" value="1"/>
</dbReference>
<accession>A0A1I1VJR8</accession>
<dbReference type="PROSITE" id="PS50887">
    <property type="entry name" value="GGDEF"/>
    <property type="match status" value="1"/>
</dbReference>
<evidence type="ECO:0000259" key="4">
    <source>
        <dbReference type="PROSITE" id="PS50887"/>
    </source>
</evidence>
<feature type="domain" description="HAMP" evidence="3">
    <location>
        <begin position="293"/>
        <end position="346"/>
    </location>
</feature>
<dbReference type="SMART" id="SM00052">
    <property type="entry name" value="EAL"/>
    <property type="match status" value="1"/>
</dbReference>
<dbReference type="InterPro" id="IPR029787">
    <property type="entry name" value="Nucleotide_cyclase"/>
</dbReference>
<evidence type="ECO:0000259" key="2">
    <source>
        <dbReference type="PROSITE" id="PS50883"/>
    </source>
</evidence>
<dbReference type="PANTHER" id="PTHR44757">
    <property type="entry name" value="DIGUANYLATE CYCLASE DGCP"/>
    <property type="match status" value="1"/>
</dbReference>
<dbReference type="Gene3D" id="3.30.70.270">
    <property type="match status" value="1"/>
</dbReference>
<dbReference type="Pfam" id="PF00563">
    <property type="entry name" value="EAL"/>
    <property type="match status" value="1"/>
</dbReference>
<evidence type="ECO:0000313" key="5">
    <source>
        <dbReference type="EMBL" id="SFD80750.1"/>
    </source>
</evidence>
<dbReference type="SMART" id="SM00267">
    <property type="entry name" value="GGDEF"/>
    <property type="match status" value="1"/>
</dbReference>
<dbReference type="InterPro" id="IPR003660">
    <property type="entry name" value="HAMP_dom"/>
</dbReference>
<dbReference type="CDD" id="cd06225">
    <property type="entry name" value="HAMP"/>
    <property type="match status" value="1"/>
</dbReference>
<keyword evidence="1" id="KW-0472">Membrane</keyword>
<dbReference type="CDD" id="cd01948">
    <property type="entry name" value="EAL"/>
    <property type="match status" value="1"/>
</dbReference>
<reference evidence="6" key="1">
    <citation type="submission" date="2016-10" db="EMBL/GenBank/DDBJ databases">
        <authorList>
            <person name="Varghese N."/>
            <person name="Submissions S."/>
        </authorList>
    </citation>
    <scope>NUCLEOTIDE SEQUENCE [LARGE SCALE GENOMIC DNA]</scope>
    <source>
        <strain evidence="6">DSM 7481</strain>
    </source>
</reference>
<evidence type="ECO:0000313" key="6">
    <source>
        <dbReference type="Proteomes" id="UP000199517"/>
    </source>
</evidence>
<dbReference type="SMART" id="SM00304">
    <property type="entry name" value="HAMP"/>
    <property type="match status" value="1"/>
</dbReference>
<dbReference type="Pfam" id="PF00990">
    <property type="entry name" value="GGDEF"/>
    <property type="match status" value="1"/>
</dbReference>
<name>A0A1I1VJR8_9BURK</name>
<dbReference type="STRING" id="32040.SAMN04489710_106214"/>
<evidence type="ECO:0000259" key="3">
    <source>
        <dbReference type="PROSITE" id="PS50885"/>
    </source>
</evidence>
<dbReference type="InterPro" id="IPR000160">
    <property type="entry name" value="GGDEF_dom"/>
</dbReference>
<dbReference type="PROSITE" id="PS50885">
    <property type="entry name" value="HAMP"/>
    <property type="match status" value="1"/>
</dbReference>
<dbReference type="AlphaFoldDB" id="A0A1I1VJR8"/>
<keyword evidence="6" id="KW-1185">Reference proteome</keyword>
<dbReference type="SUPFAM" id="SSF158472">
    <property type="entry name" value="HAMP domain-like"/>
    <property type="match status" value="1"/>
</dbReference>
<dbReference type="InterPro" id="IPR043128">
    <property type="entry name" value="Rev_trsase/Diguanyl_cyclase"/>
</dbReference>
<proteinExistence type="predicted"/>
<dbReference type="EMBL" id="FOMQ01000006">
    <property type="protein sequence ID" value="SFD80750.1"/>
    <property type="molecule type" value="Genomic_DNA"/>
</dbReference>
<feature type="transmembrane region" description="Helical" evidence="1">
    <location>
        <begin position="271"/>
        <end position="291"/>
    </location>
</feature>
<dbReference type="SUPFAM" id="SSF141868">
    <property type="entry name" value="EAL domain-like"/>
    <property type="match status" value="1"/>
</dbReference>